<dbReference type="Proteomes" id="UP000013569">
    <property type="component" value="Unassembled WGS sequence"/>
</dbReference>
<proteinExistence type="predicted"/>
<reference evidence="2 3" key="1">
    <citation type="journal article" date="2013" name="Genome Announc.">
        <title>Draft Genome Sequence of a Benzothiophene-Desulfurizing Bacterium, Gordona terrae Strain C-6.</title>
        <authorList>
            <person name="Wang W."/>
            <person name="Ma T."/>
            <person name="Ren Y."/>
            <person name="Li G."/>
        </authorList>
    </citation>
    <scope>NUCLEOTIDE SEQUENCE [LARGE SCALE GENOMIC DNA]</scope>
    <source>
        <strain evidence="2 3">C-6</strain>
    </source>
</reference>
<sequence length="211" mass="22597">MFVDIDSLLRPVYGYHKAGASYGHAKIAGRELLRKGLSPLITTLSAPDHPPVIANTWLRAGRCASGSGAAKMIAETLTTARQCGASGEITVRGDSAYGTAAVMRTCQRLAATFSLVLRTNTAITRAITAIGDDAWTPVHYPGAVTDPDTGELISEAEVAETLHTVQPQSSQPVTARLIVRRVKAHHPANTDTLMPAWRYHAFFTNTTDDTV</sequence>
<accession>R7Y2R1</accession>
<dbReference type="Pfam" id="PF13701">
    <property type="entry name" value="DDE_Tnp_1_4"/>
    <property type="match status" value="1"/>
</dbReference>
<comment type="caution">
    <text evidence="2">The sequence shown here is derived from an EMBL/GenBank/DDBJ whole genome shotgun (WGS) entry which is preliminary data.</text>
</comment>
<organism evidence="2 3">
    <name type="scientific">Gordonia terrae C-6</name>
    <dbReference type="NCBI Taxonomy" id="1316928"/>
    <lineage>
        <taxon>Bacteria</taxon>
        <taxon>Bacillati</taxon>
        <taxon>Actinomycetota</taxon>
        <taxon>Actinomycetes</taxon>
        <taxon>Mycobacteriales</taxon>
        <taxon>Gordoniaceae</taxon>
        <taxon>Gordonia</taxon>
    </lineage>
</organism>
<dbReference type="EMBL" id="AQPW01000081">
    <property type="protein sequence ID" value="EON30318.1"/>
    <property type="molecule type" value="Genomic_DNA"/>
</dbReference>
<dbReference type="AlphaFoldDB" id="R7Y2R1"/>
<feature type="non-terminal residue" evidence="2">
    <location>
        <position position="211"/>
    </location>
</feature>
<evidence type="ECO:0000313" key="2">
    <source>
        <dbReference type="EMBL" id="EON30318.1"/>
    </source>
</evidence>
<protein>
    <submittedName>
        <fullName evidence="2">TnpC protein</fullName>
    </submittedName>
</protein>
<evidence type="ECO:0000259" key="1">
    <source>
        <dbReference type="Pfam" id="PF13701"/>
    </source>
</evidence>
<evidence type="ECO:0000313" key="3">
    <source>
        <dbReference type="Proteomes" id="UP000013569"/>
    </source>
</evidence>
<gene>
    <name evidence="2" type="ORF">GTC6_23224</name>
</gene>
<feature type="domain" description="Transposase DDE" evidence="1">
    <location>
        <begin position="3"/>
        <end position="140"/>
    </location>
</feature>
<dbReference type="InterPro" id="IPR025668">
    <property type="entry name" value="Tnp_DDE_dom"/>
</dbReference>
<name>R7Y2R1_9ACTN</name>